<dbReference type="AlphaFoldDB" id="A0A0A0NQM7"/>
<evidence type="ECO:0000313" key="2">
    <source>
        <dbReference type="Proteomes" id="UP000281594"/>
    </source>
</evidence>
<dbReference type="RefSeq" id="WP_020872826.1">
    <property type="nucleotide sequence ID" value="NC_022785.1"/>
</dbReference>
<dbReference type="STRING" id="1343740.M271_39815"/>
<reference evidence="1 2" key="1">
    <citation type="journal article" date="2018" name="J. Biol. Chem.">
        <title>Discovery of the actinoplanic acid pathway in Streptomyces rapamycinicus reveals a genetically conserved synergism with rapamycin.</title>
        <authorList>
            <person name="Mrak P."/>
            <person name="Krastel P."/>
            <person name="Pivk Lukancic P."/>
            <person name="Tao J."/>
            <person name="Pistorius D."/>
            <person name="Moore C.M."/>
        </authorList>
    </citation>
    <scope>NUCLEOTIDE SEQUENCE [LARGE SCALE GENOMIC DNA]</scope>
    <source>
        <strain evidence="1 2">NRRL 5491</strain>
    </source>
</reference>
<accession>A0A0A0NQM7</accession>
<dbReference type="eggNOG" id="COG3435">
    <property type="taxonomic scope" value="Bacteria"/>
</dbReference>
<dbReference type="SUPFAM" id="SSF51182">
    <property type="entry name" value="RmlC-like cupins"/>
    <property type="match status" value="1"/>
</dbReference>
<dbReference type="KEGG" id="src:M271_39815"/>
<name>A0A0A0NQM7_STRRN</name>
<dbReference type="GO" id="GO:0051213">
    <property type="term" value="F:dioxygenase activity"/>
    <property type="evidence" value="ECO:0007669"/>
    <property type="project" value="UniProtKB-KW"/>
</dbReference>
<dbReference type="HOGENOM" id="CLU_739388_0_0_11"/>
<organism evidence="1 2">
    <name type="scientific">Streptomyces rapamycinicus (strain ATCC 29253 / DSM 41530 / NRRL 5491 / AYB-994)</name>
    <name type="common">Streptomyces hygroscopicus (strain ATCC 29253)</name>
    <dbReference type="NCBI Taxonomy" id="1343740"/>
    <lineage>
        <taxon>Bacteria</taxon>
        <taxon>Bacillati</taxon>
        <taxon>Actinomycetota</taxon>
        <taxon>Actinomycetes</taxon>
        <taxon>Kitasatosporales</taxon>
        <taxon>Streptomycetaceae</taxon>
        <taxon>Streptomyces</taxon>
        <taxon>Streptomyces violaceusniger group</taxon>
    </lineage>
</organism>
<dbReference type="InterPro" id="IPR011051">
    <property type="entry name" value="RmlC_Cupin_sf"/>
</dbReference>
<dbReference type="EMBL" id="QYCY01000001">
    <property type="protein sequence ID" value="RLV77466.1"/>
    <property type="molecule type" value="Genomic_DNA"/>
</dbReference>
<dbReference type="InterPro" id="IPR014710">
    <property type="entry name" value="RmlC-like_jellyroll"/>
</dbReference>
<keyword evidence="1" id="KW-0560">Oxidoreductase</keyword>
<gene>
    <name evidence="1" type="ORF">D3C57_103815</name>
</gene>
<protein>
    <submittedName>
        <fullName evidence="1">Dioxygenase</fullName>
    </submittedName>
</protein>
<dbReference type="PANTHER" id="PTHR41517:SF1">
    <property type="entry name" value="CUPIN"/>
    <property type="match status" value="1"/>
</dbReference>
<evidence type="ECO:0000313" key="1">
    <source>
        <dbReference type="EMBL" id="RLV77466.1"/>
    </source>
</evidence>
<dbReference type="PANTHER" id="PTHR41517">
    <property type="entry name" value="1,2-DIOXYGENASE PROTEIN-RELATED"/>
    <property type="match status" value="1"/>
</dbReference>
<dbReference type="Proteomes" id="UP000281594">
    <property type="component" value="Unassembled WGS sequence"/>
</dbReference>
<comment type="caution">
    <text evidence="1">The sequence shown here is derived from an EMBL/GenBank/DDBJ whole genome shotgun (WGS) entry which is preliminary data.</text>
</comment>
<sequence>MSVTSSPSDIDALPAARDVHARFVDISGQEPEPIRSWAPVKISRARIEAEIERLASLPRPANGRRSTLIVHPDAVGLGPGLAPGVDVTIDVLKPGERTTPLRRNTGQVEIGISGRGVVHVVGRSTRMERWDVCSIPSMKGHYFENDGDELWVRLSYSNAPLLAKLGVLYSEPLTDEQMTAGPSVPPSADRRSERYIRETAPDIELNDSGARLRGYEYLVDIEVVENNPLHWAWNEVREHLSWEEGDGKRTIMALYNPATERRNGATHTFFVTASSMPPGVAAQPLRRGHRHSSVAINYHFLGSGKSVVEGHVVDWSAGDLLLSAPGWSEHDHYHGPDGFGVFTVQDHPLHIGMESLIWQEKMSGPILALGSEAGQTGYVGPRTTGA</sequence>
<dbReference type="InterPro" id="IPR047183">
    <property type="entry name" value="GDO-like"/>
</dbReference>
<dbReference type="Gene3D" id="2.60.120.10">
    <property type="entry name" value="Jelly Rolls"/>
    <property type="match status" value="2"/>
</dbReference>
<keyword evidence="1" id="KW-0223">Dioxygenase</keyword>
<proteinExistence type="predicted"/>